<protein>
    <submittedName>
        <fullName evidence="3">Uncharacterized protein DUF4307</fullName>
    </submittedName>
</protein>
<sequence>MTTTTTGKKRDWVAYTVIGVFVAICAVGWAIINTHTDGDPTISPEIVSWQLTDRSVNVRYEIGKAKGDDVHCALIAYDTEHAEVGRVEVSVPPGTGNVDRRQEVPTTSRATAVDVQECRTG</sequence>
<dbReference type="EMBL" id="VFOZ01000001">
    <property type="protein sequence ID" value="TQL95812.1"/>
    <property type="molecule type" value="Genomic_DNA"/>
</dbReference>
<evidence type="ECO:0000256" key="1">
    <source>
        <dbReference type="SAM" id="MobiDB-lite"/>
    </source>
</evidence>
<dbReference type="RefSeq" id="WP_141954329.1">
    <property type="nucleotide sequence ID" value="NZ_VFOZ01000001.1"/>
</dbReference>
<name>A0A543CFC9_9ACTN</name>
<feature type="region of interest" description="Disordered" evidence="1">
    <location>
        <begin position="89"/>
        <end position="108"/>
    </location>
</feature>
<dbReference type="AlphaFoldDB" id="A0A543CFC9"/>
<dbReference type="Proteomes" id="UP000316096">
    <property type="component" value="Unassembled WGS sequence"/>
</dbReference>
<reference evidence="3 4" key="1">
    <citation type="submission" date="2019-06" db="EMBL/GenBank/DDBJ databases">
        <title>Sequencing the genomes of 1000 actinobacteria strains.</title>
        <authorList>
            <person name="Klenk H.-P."/>
        </authorList>
    </citation>
    <scope>NUCLEOTIDE SEQUENCE [LARGE SCALE GENOMIC DNA]</scope>
    <source>
        <strain evidence="3 4">DSM 102200</strain>
    </source>
</reference>
<organism evidence="3 4">
    <name type="scientific">Actinoallomurus bryophytorum</name>
    <dbReference type="NCBI Taxonomy" id="1490222"/>
    <lineage>
        <taxon>Bacteria</taxon>
        <taxon>Bacillati</taxon>
        <taxon>Actinomycetota</taxon>
        <taxon>Actinomycetes</taxon>
        <taxon>Streptosporangiales</taxon>
        <taxon>Thermomonosporaceae</taxon>
        <taxon>Actinoallomurus</taxon>
    </lineage>
</organism>
<feature type="transmembrane region" description="Helical" evidence="2">
    <location>
        <begin position="12"/>
        <end position="32"/>
    </location>
</feature>
<dbReference type="InterPro" id="IPR025443">
    <property type="entry name" value="DUF4307"/>
</dbReference>
<gene>
    <name evidence="3" type="ORF">FB559_1322</name>
</gene>
<evidence type="ECO:0000313" key="4">
    <source>
        <dbReference type="Proteomes" id="UP000316096"/>
    </source>
</evidence>
<comment type="caution">
    <text evidence="3">The sequence shown here is derived from an EMBL/GenBank/DDBJ whole genome shotgun (WGS) entry which is preliminary data.</text>
</comment>
<evidence type="ECO:0000256" key="2">
    <source>
        <dbReference type="SAM" id="Phobius"/>
    </source>
</evidence>
<keyword evidence="4" id="KW-1185">Reference proteome</keyword>
<dbReference type="Pfam" id="PF14155">
    <property type="entry name" value="DUF4307"/>
    <property type="match status" value="1"/>
</dbReference>
<keyword evidence="2" id="KW-0472">Membrane</keyword>
<accession>A0A543CFC9</accession>
<evidence type="ECO:0000313" key="3">
    <source>
        <dbReference type="EMBL" id="TQL95812.1"/>
    </source>
</evidence>
<keyword evidence="2" id="KW-0812">Transmembrane</keyword>
<keyword evidence="2" id="KW-1133">Transmembrane helix</keyword>
<proteinExistence type="predicted"/>
<dbReference type="OrthoDB" id="3477115at2"/>